<keyword evidence="1" id="KW-1133">Transmembrane helix</keyword>
<evidence type="ECO:0000313" key="3">
    <source>
        <dbReference type="Proteomes" id="UP001254813"/>
    </source>
</evidence>
<dbReference type="EMBL" id="JAMQOQ010000003">
    <property type="protein sequence ID" value="MDS0294989.1"/>
    <property type="molecule type" value="Genomic_DNA"/>
</dbReference>
<feature type="transmembrane region" description="Helical" evidence="1">
    <location>
        <begin position="122"/>
        <end position="140"/>
    </location>
</feature>
<evidence type="ECO:0000256" key="1">
    <source>
        <dbReference type="SAM" id="Phobius"/>
    </source>
</evidence>
<gene>
    <name evidence="2" type="ORF">NDI79_12485</name>
</gene>
<keyword evidence="3" id="KW-1185">Reference proteome</keyword>
<reference evidence="2 3" key="1">
    <citation type="submission" date="2022-06" db="EMBL/GenBank/DDBJ databases">
        <title>Halogeometricum sp. a new haloarchaeum isolate from saline soil.</title>
        <authorList>
            <person name="Strakova D."/>
            <person name="Galisteo C."/>
            <person name="Sanchez-Porro C."/>
            <person name="Ventosa A."/>
        </authorList>
    </citation>
    <scope>NUCLEOTIDE SEQUENCE [LARGE SCALE GENOMIC DNA]</scope>
    <source>
        <strain evidence="3">S3BR25-2</strain>
    </source>
</reference>
<evidence type="ECO:0000313" key="2">
    <source>
        <dbReference type="EMBL" id="MDS0294989.1"/>
    </source>
</evidence>
<feature type="transmembrane region" description="Helical" evidence="1">
    <location>
        <begin position="22"/>
        <end position="55"/>
    </location>
</feature>
<keyword evidence="1" id="KW-0812">Transmembrane</keyword>
<feature type="transmembrane region" description="Helical" evidence="1">
    <location>
        <begin position="89"/>
        <end position="110"/>
    </location>
</feature>
<dbReference type="Proteomes" id="UP001254813">
    <property type="component" value="Unassembled WGS sequence"/>
</dbReference>
<dbReference type="RefSeq" id="WP_310928834.1">
    <property type="nucleotide sequence ID" value="NZ_JAMQOQ010000003.1"/>
</dbReference>
<keyword evidence="1" id="KW-0472">Membrane</keyword>
<name>A0ABU2G2J3_9EURY</name>
<protein>
    <submittedName>
        <fullName evidence="2">Uncharacterized protein</fullName>
    </submittedName>
</protein>
<accession>A0ABU2G2J3</accession>
<proteinExistence type="predicted"/>
<sequence>MSQALPEEWFVVDDRANAAVAWILTAVIAAVGVGNLLTGGIIVAAFAVVTTFVAATPALVHRSWTKTVPWLMLLLASLPLLVGTYDRQILGDAVFALSIGMLALLVVVALQMTTTVRMTPNFAIGFVMITTMGTAGVWALGSAASARYLGTAFVETNQELMGVFSVVLVVSVVSAVAFRWYFRRQLEANLDGDSSPGVKTT</sequence>
<organism evidence="2 3">
    <name type="scientific">Halogeometricum luteum</name>
    <dbReference type="NCBI Taxonomy" id="2950537"/>
    <lineage>
        <taxon>Archaea</taxon>
        <taxon>Methanobacteriati</taxon>
        <taxon>Methanobacteriota</taxon>
        <taxon>Stenosarchaea group</taxon>
        <taxon>Halobacteria</taxon>
        <taxon>Halobacteriales</taxon>
        <taxon>Haloferacaceae</taxon>
        <taxon>Halogeometricum</taxon>
    </lineage>
</organism>
<comment type="caution">
    <text evidence="2">The sequence shown here is derived from an EMBL/GenBank/DDBJ whole genome shotgun (WGS) entry which is preliminary data.</text>
</comment>
<feature type="transmembrane region" description="Helical" evidence="1">
    <location>
        <begin position="160"/>
        <end position="182"/>
    </location>
</feature>